<comment type="cofactor">
    <cofactor evidence="1">
        <name>heme</name>
        <dbReference type="ChEBI" id="CHEBI:30413"/>
    </cofactor>
</comment>
<dbReference type="SUPFAM" id="SSF81343">
    <property type="entry name" value="Fumarate reductase respiratory complex transmembrane subunits"/>
    <property type="match status" value="2"/>
</dbReference>
<evidence type="ECO:0000256" key="13">
    <source>
        <dbReference type="ARBA" id="ARBA00022989"/>
    </source>
</evidence>
<keyword evidence="10 16" id="KW-0812">Transmembrane</keyword>
<dbReference type="InterPro" id="IPR034804">
    <property type="entry name" value="SQR/QFR_C/D"/>
</dbReference>
<dbReference type="RefSeq" id="WP_259096089.1">
    <property type="nucleotide sequence ID" value="NZ_CP130454.1"/>
</dbReference>
<dbReference type="PANTHER" id="PTHR41910:SF1">
    <property type="entry name" value="SUCCINATE DEHYDROGENASE HYDROPHOBIC MEMBRANE ANCHOR SUBUNIT"/>
    <property type="match status" value="1"/>
</dbReference>
<evidence type="ECO:0000256" key="9">
    <source>
        <dbReference type="ARBA" id="ARBA00022617"/>
    </source>
</evidence>
<proteinExistence type="inferred from homology"/>
<protein>
    <recommendedName>
        <fullName evidence="6">Succinate dehydrogenase hydrophobic membrane anchor subunit</fullName>
    </recommendedName>
</protein>
<dbReference type="InterPro" id="IPR014314">
    <property type="entry name" value="Succ_DH_cytb556"/>
</dbReference>
<evidence type="ECO:0000256" key="10">
    <source>
        <dbReference type="ARBA" id="ARBA00022692"/>
    </source>
</evidence>
<feature type="transmembrane region" description="Helical" evidence="16">
    <location>
        <begin position="62"/>
        <end position="83"/>
    </location>
</feature>
<evidence type="ECO:0000256" key="8">
    <source>
        <dbReference type="ARBA" id="ARBA00022532"/>
    </source>
</evidence>
<feature type="transmembrane region" description="Helical" evidence="16">
    <location>
        <begin position="254"/>
        <end position="278"/>
    </location>
</feature>
<dbReference type="CDD" id="cd03501">
    <property type="entry name" value="SQR_TypeA_SdhC_like"/>
    <property type="match status" value="1"/>
</dbReference>
<keyword evidence="9" id="KW-0349">Heme</keyword>
<dbReference type="NCBIfam" id="TIGR02970">
    <property type="entry name" value="succ_dehyd_cytB"/>
    <property type="match status" value="1"/>
</dbReference>
<keyword evidence="14" id="KW-0408">Iron</keyword>
<dbReference type="InterPro" id="IPR000701">
    <property type="entry name" value="SuccDH_FuR_B_TM-su"/>
</dbReference>
<evidence type="ECO:0000256" key="7">
    <source>
        <dbReference type="ARBA" id="ARBA00022448"/>
    </source>
</evidence>
<sequence>MFWRYRGDPSMWAWLLHRLTGVGIFVFLLVHIVDTALIGWGRDLYDAMMKLYHHPVFRTGEILLFGAVLFHGLNGLRVIILDFAPSTTIYQRQMLIGVAVVFFITFTPAALVMFGQMLHGGSGHVSWDKPLTEWRAWLPTLSAAIAIFSVYAPTVNLPRSQASVRPMGGLELYGWLFIRISGVLLIFLVLGHLVIMHLIDGGVNRVNYDFVAQRLATPFWRTYDFALLVLAMGHGVWGMRNVLLDYIHRPVPRLVALSLLYTVAGIVLALGAIVLFTFQPR</sequence>
<name>A0ABT2ENR0_9BACT</name>
<comment type="caution">
    <text evidence="17">The sequence shown here is derived from an EMBL/GenBank/DDBJ whole genome shotgun (WGS) entry which is preliminary data.</text>
</comment>
<evidence type="ECO:0000256" key="15">
    <source>
        <dbReference type="ARBA" id="ARBA00023136"/>
    </source>
</evidence>
<evidence type="ECO:0000256" key="6">
    <source>
        <dbReference type="ARBA" id="ARBA00019425"/>
    </source>
</evidence>
<dbReference type="Proteomes" id="UP001204798">
    <property type="component" value="Unassembled WGS sequence"/>
</dbReference>
<evidence type="ECO:0000256" key="12">
    <source>
        <dbReference type="ARBA" id="ARBA00022982"/>
    </source>
</evidence>
<evidence type="ECO:0000313" key="17">
    <source>
        <dbReference type="EMBL" id="MCS3919557.1"/>
    </source>
</evidence>
<dbReference type="Pfam" id="PF01127">
    <property type="entry name" value="Sdh_cyt"/>
    <property type="match status" value="2"/>
</dbReference>
<accession>A0ABT2ENR0</accession>
<keyword evidence="18" id="KW-1185">Reference proteome</keyword>
<feature type="transmembrane region" description="Helical" evidence="16">
    <location>
        <begin position="95"/>
        <end position="116"/>
    </location>
</feature>
<feature type="transmembrane region" description="Helical" evidence="16">
    <location>
        <begin position="219"/>
        <end position="242"/>
    </location>
</feature>
<keyword evidence="11" id="KW-0479">Metal-binding</keyword>
<dbReference type="CDD" id="cd03500">
    <property type="entry name" value="SQR_TypeA_SdhD_like"/>
    <property type="match status" value="1"/>
</dbReference>
<comment type="function">
    <text evidence="2">Membrane-anchoring subunit of succinate dehydrogenase (SDH).</text>
</comment>
<evidence type="ECO:0000256" key="14">
    <source>
        <dbReference type="ARBA" id="ARBA00023004"/>
    </source>
</evidence>
<keyword evidence="12" id="KW-0249">Electron transport</keyword>
<evidence type="ECO:0000256" key="2">
    <source>
        <dbReference type="ARBA" id="ARBA00004050"/>
    </source>
</evidence>
<keyword evidence="13 16" id="KW-1133">Transmembrane helix</keyword>
<evidence type="ECO:0000256" key="1">
    <source>
        <dbReference type="ARBA" id="ARBA00001971"/>
    </source>
</evidence>
<reference evidence="17 18" key="1">
    <citation type="submission" date="2022-08" db="EMBL/GenBank/DDBJ databases">
        <title>Bacterial and archaeal communities from various locations to study Microbial Dark Matter (Phase II).</title>
        <authorList>
            <person name="Stepanauskas R."/>
        </authorList>
    </citation>
    <scope>NUCLEOTIDE SEQUENCE [LARGE SCALE GENOMIC DNA]</scope>
    <source>
        <strain evidence="17 18">PD1</strain>
    </source>
</reference>
<dbReference type="InterPro" id="IPR014312">
    <property type="entry name" value="Succ_DH_anchor"/>
</dbReference>
<keyword evidence="7" id="KW-0813">Transport</keyword>
<keyword evidence="8" id="KW-0816">Tricarboxylic acid cycle</keyword>
<comment type="similarity">
    <text evidence="5">Belongs to the cytochrome b560 family.</text>
</comment>
<evidence type="ECO:0000256" key="4">
    <source>
        <dbReference type="ARBA" id="ARBA00005163"/>
    </source>
</evidence>
<evidence type="ECO:0000256" key="5">
    <source>
        <dbReference type="ARBA" id="ARBA00007244"/>
    </source>
</evidence>
<comment type="subcellular location">
    <subcellularLocation>
        <location evidence="3">Membrane</location>
        <topology evidence="3">Multi-pass membrane protein</topology>
    </subcellularLocation>
</comment>
<keyword evidence="15 16" id="KW-0472">Membrane</keyword>
<dbReference type="PANTHER" id="PTHR41910">
    <property type="entry name" value="SUCCINATE DEHYDROGENASE 2 MEMBRANE SUBUNIT SDHC"/>
    <property type="match status" value="1"/>
</dbReference>
<feature type="transmembrane region" description="Helical" evidence="16">
    <location>
        <begin position="21"/>
        <end position="42"/>
    </location>
</feature>
<comment type="pathway">
    <text evidence="4">Carbohydrate metabolism; tricarboxylic acid cycle.</text>
</comment>
<dbReference type="EMBL" id="JANUCP010000003">
    <property type="protein sequence ID" value="MCS3919557.1"/>
    <property type="molecule type" value="Genomic_DNA"/>
</dbReference>
<dbReference type="Gene3D" id="1.20.1300.10">
    <property type="entry name" value="Fumarate reductase/succinate dehydrogenase, transmembrane subunit"/>
    <property type="match status" value="2"/>
</dbReference>
<dbReference type="InterPro" id="IPR039023">
    <property type="entry name" value="SdhC_prok"/>
</dbReference>
<dbReference type="NCBIfam" id="TIGR02968">
    <property type="entry name" value="succ_dehyd_anc"/>
    <property type="match status" value="1"/>
</dbReference>
<gene>
    <name evidence="17" type="ORF">M2350_001970</name>
</gene>
<evidence type="ECO:0000256" key="11">
    <source>
        <dbReference type="ARBA" id="ARBA00022723"/>
    </source>
</evidence>
<evidence type="ECO:0000256" key="3">
    <source>
        <dbReference type="ARBA" id="ARBA00004141"/>
    </source>
</evidence>
<evidence type="ECO:0000313" key="18">
    <source>
        <dbReference type="Proteomes" id="UP001204798"/>
    </source>
</evidence>
<feature type="transmembrane region" description="Helical" evidence="16">
    <location>
        <begin position="176"/>
        <end position="199"/>
    </location>
</feature>
<feature type="transmembrane region" description="Helical" evidence="16">
    <location>
        <begin position="136"/>
        <end position="155"/>
    </location>
</feature>
<evidence type="ECO:0000256" key="16">
    <source>
        <dbReference type="SAM" id="Phobius"/>
    </source>
</evidence>
<organism evidence="17 18">
    <name type="scientific">Candidatus Fervidibacter sacchari</name>
    <dbReference type="NCBI Taxonomy" id="1448929"/>
    <lineage>
        <taxon>Bacteria</taxon>
        <taxon>Candidatus Fervidibacterota</taxon>
        <taxon>Candidatus Fervidibacter</taxon>
    </lineage>
</organism>